<comment type="caution">
    <text evidence="1">The sequence shown here is derived from an EMBL/GenBank/DDBJ whole genome shotgun (WGS) entry which is preliminary data.</text>
</comment>
<evidence type="ECO:0000313" key="1">
    <source>
        <dbReference type="EMBL" id="KAH3796081.1"/>
    </source>
</evidence>
<reference evidence="1" key="1">
    <citation type="journal article" date="2019" name="bioRxiv">
        <title>The Genome of the Zebra Mussel, Dreissena polymorpha: A Resource for Invasive Species Research.</title>
        <authorList>
            <person name="McCartney M.A."/>
            <person name="Auch B."/>
            <person name="Kono T."/>
            <person name="Mallez S."/>
            <person name="Zhang Y."/>
            <person name="Obille A."/>
            <person name="Becker A."/>
            <person name="Abrahante J.E."/>
            <person name="Garbe J."/>
            <person name="Badalamenti J.P."/>
            <person name="Herman A."/>
            <person name="Mangelson H."/>
            <person name="Liachko I."/>
            <person name="Sullivan S."/>
            <person name="Sone E.D."/>
            <person name="Koren S."/>
            <person name="Silverstein K.A.T."/>
            <person name="Beckman K.B."/>
            <person name="Gohl D.M."/>
        </authorList>
    </citation>
    <scope>NUCLEOTIDE SEQUENCE</scope>
    <source>
        <strain evidence="1">Duluth1</strain>
        <tissue evidence="1">Whole animal</tissue>
    </source>
</reference>
<name>A0A9D4FDX3_DREPO</name>
<organism evidence="1 2">
    <name type="scientific">Dreissena polymorpha</name>
    <name type="common">Zebra mussel</name>
    <name type="synonym">Mytilus polymorpha</name>
    <dbReference type="NCBI Taxonomy" id="45954"/>
    <lineage>
        <taxon>Eukaryota</taxon>
        <taxon>Metazoa</taxon>
        <taxon>Spiralia</taxon>
        <taxon>Lophotrochozoa</taxon>
        <taxon>Mollusca</taxon>
        <taxon>Bivalvia</taxon>
        <taxon>Autobranchia</taxon>
        <taxon>Heteroconchia</taxon>
        <taxon>Euheterodonta</taxon>
        <taxon>Imparidentia</taxon>
        <taxon>Neoheterodontei</taxon>
        <taxon>Myida</taxon>
        <taxon>Dreissenoidea</taxon>
        <taxon>Dreissenidae</taxon>
        <taxon>Dreissena</taxon>
    </lineage>
</organism>
<dbReference type="AlphaFoldDB" id="A0A9D4FDX3"/>
<gene>
    <name evidence="1" type="ORF">DPMN_149648</name>
</gene>
<protein>
    <submittedName>
        <fullName evidence="1">Uncharacterized protein</fullName>
    </submittedName>
</protein>
<accession>A0A9D4FDX3</accession>
<dbReference type="Proteomes" id="UP000828390">
    <property type="component" value="Unassembled WGS sequence"/>
</dbReference>
<evidence type="ECO:0000313" key="2">
    <source>
        <dbReference type="Proteomes" id="UP000828390"/>
    </source>
</evidence>
<reference evidence="1" key="2">
    <citation type="submission" date="2020-11" db="EMBL/GenBank/DDBJ databases">
        <authorList>
            <person name="McCartney M.A."/>
            <person name="Auch B."/>
            <person name="Kono T."/>
            <person name="Mallez S."/>
            <person name="Becker A."/>
            <person name="Gohl D.M."/>
            <person name="Silverstein K.A.T."/>
            <person name="Koren S."/>
            <person name="Bechman K.B."/>
            <person name="Herman A."/>
            <person name="Abrahante J.E."/>
            <person name="Garbe J."/>
        </authorList>
    </citation>
    <scope>NUCLEOTIDE SEQUENCE</scope>
    <source>
        <strain evidence="1">Duluth1</strain>
        <tissue evidence="1">Whole animal</tissue>
    </source>
</reference>
<dbReference type="EMBL" id="JAIWYP010000007">
    <property type="protein sequence ID" value="KAH3796081.1"/>
    <property type="molecule type" value="Genomic_DNA"/>
</dbReference>
<sequence>MTAIPYLLKELNIKHIFICGISEHLLLDTNANILNSIDKNYRANTITCANPAYANGRYFGKSGVAIMWHKDLDNLVEIVDTYSDRIAAIRPGGNIFQRIMTIFKLS</sequence>
<keyword evidence="2" id="KW-1185">Reference proteome</keyword>
<proteinExistence type="predicted"/>